<evidence type="ECO:0000313" key="2">
    <source>
        <dbReference type="EMBL" id="GAA5149956.1"/>
    </source>
</evidence>
<proteinExistence type="predicted"/>
<name>A0ABP9PPD2_9ACTN</name>
<feature type="chain" id="PRO_5046926948" evidence="1">
    <location>
        <begin position="27"/>
        <end position="162"/>
    </location>
</feature>
<organism evidence="2 3">
    <name type="scientific">Nocardioides marinquilinus</name>
    <dbReference type="NCBI Taxonomy" id="1210400"/>
    <lineage>
        <taxon>Bacteria</taxon>
        <taxon>Bacillati</taxon>
        <taxon>Actinomycetota</taxon>
        <taxon>Actinomycetes</taxon>
        <taxon>Propionibacteriales</taxon>
        <taxon>Nocardioidaceae</taxon>
        <taxon>Nocardioides</taxon>
    </lineage>
</organism>
<dbReference type="EMBL" id="BAABKG010000003">
    <property type="protein sequence ID" value="GAA5149956.1"/>
    <property type="molecule type" value="Genomic_DNA"/>
</dbReference>
<accession>A0ABP9PPD2</accession>
<dbReference type="Proteomes" id="UP001500221">
    <property type="component" value="Unassembled WGS sequence"/>
</dbReference>
<dbReference type="RefSeq" id="WP_345459003.1">
    <property type="nucleotide sequence ID" value="NZ_BAABKG010000003.1"/>
</dbReference>
<keyword evidence="3" id="KW-1185">Reference proteome</keyword>
<comment type="caution">
    <text evidence="2">The sequence shown here is derived from an EMBL/GenBank/DDBJ whole genome shotgun (WGS) entry which is preliminary data.</text>
</comment>
<reference evidence="3" key="1">
    <citation type="journal article" date="2019" name="Int. J. Syst. Evol. Microbiol.">
        <title>The Global Catalogue of Microorganisms (GCM) 10K type strain sequencing project: providing services to taxonomists for standard genome sequencing and annotation.</title>
        <authorList>
            <consortium name="The Broad Institute Genomics Platform"/>
            <consortium name="The Broad Institute Genome Sequencing Center for Infectious Disease"/>
            <person name="Wu L."/>
            <person name="Ma J."/>
        </authorList>
    </citation>
    <scope>NUCLEOTIDE SEQUENCE [LARGE SCALE GENOMIC DNA]</scope>
    <source>
        <strain evidence="3">JCM 18459</strain>
    </source>
</reference>
<gene>
    <name evidence="2" type="ORF">GCM10023340_26090</name>
</gene>
<feature type="signal peptide" evidence="1">
    <location>
        <begin position="1"/>
        <end position="26"/>
    </location>
</feature>
<evidence type="ECO:0000256" key="1">
    <source>
        <dbReference type="SAM" id="SignalP"/>
    </source>
</evidence>
<protein>
    <submittedName>
        <fullName evidence="2">Uncharacterized protein</fullName>
    </submittedName>
</protein>
<sequence>MKKILVVVSAVLVALVGSIAPSSAEAVEKTDPRGDAPARMDIARVTYRNMPQKAAAHIVVPELVRGGSAQLVIAPPDSDVFYIAYVRVAPNGTLRKRLTYATQVSERPQSCVFKAVWDAGANYIDVSVPRNCLKGMPPSLYMQAITGMGKDAAPPAYHLLQG</sequence>
<evidence type="ECO:0000313" key="3">
    <source>
        <dbReference type="Proteomes" id="UP001500221"/>
    </source>
</evidence>
<keyword evidence="1" id="KW-0732">Signal</keyword>